<dbReference type="AlphaFoldDB" id="A0A518I447"/>
<accession>A0A518I447</accession>
<evidence type="ECO:0000313" key="2">
    <source>
        <dbReference type="EMBL" id="QDV47854.1"/>
    </source>
</evidence>
<keyword evidence="3" id="KW-1185">Reference proteome</keyword>
<keyword evidence="1" id="KW-0472">Membrane</keyword>
<protein>
    <submittedName>
        <fullName evidence="2">Uncharacterized protein</fullName>
    </submittedName>
</protein>
<dbReference type="EMBL" id="CP037423">
    <property type="protein sequence ID" value="QDV47854.1"/>
    <property type="molecule type" value="Genomic_DNA"/>
</dbReference>
<evidence type="ECO:0000313" key="3">
    <source>
        <dbReference type="Proteomes" id="UP000319004"/>
    </source>
</evidence>
<name>A0A518I447_9BACT</name>
<gene>
    <name evidence="2" type="ORF">Enr13x_77660</name>
</gene>
<proteinExistence type="predicted"/>
<feature type="transmembrane region" description="Helical" evidence="1">
    <location>
        <begin position="70"/>
        <end position="92"/>
    </location>
</feature>
<evidence type="ECO:0000256" key="1">
    <source>
        <dbReference type="SAM" id="Phobius"/>
    </source>
</evidence>
<dbReference type="KEGG" id="snep:Enr13x_77660"/>
<sequence>MRTKLTSHPPRGRVTLTSLMNGSLDLMPRGSNEARGGRTVNRHVPLSDLQPCRTIARRTRLTRRKARGGYLYVAVLFTALIVAGAVATALSLDTARIKTQGAATDRESAIRLAESELHRVSVQLSMDPDWRVDLTHGATSAWIDYGAMAGAANAAARYNVRDEDADLADERFDDLQVIAHARFGSAQAAVSVELETGFAPLDLLRYGVTTFDDLECNDGATLVSERPVQVFDDCRTNSIGYLTTATLECSGSIQFPIRGDIAASSVDAPVFDVVARYQQAGTEIPLDALSTYDGVRAIALSVLSSATNPYGETDPDGIYWIDAQGHDIRIVNARIVATLAIHDARRVFLNGALAWEAPGDSGAILVTDAEVQFDAIEPTLDETTLGANFNPPATPYRGFDANVTLTDRFPTEFRGIVYTTDNLLVRPTADGAPLALTGLILCHDLKLYHSLFVRSYDEVLTDVPFGFADPQPLRFKSGTFRRVDTL</sequence>
<reference evidence="2 3" key="1">
    <citation type="submission" date="2019-03" db="EMBL/GenBank/DDBJ databases">
        <title>Deep-cultivation of Planctomycetes and their phenomic and genomic characterization uncovers novel biology.</title>
        <authorList>
            <person name="Wiegand S."/>
            <person name="Jogler M."/>
            <person name="Boedeker C."/>
            <person name="Pinto D."/>
            <person name="Vollmers J."/>
            <person name="Rivas-Marin E."/>
            <person name="Kohn T."/>
            <person name="Peeters S.H."/>
            <person name="Heuer A."/>
            <person name="Rast P."/>
            <person name="Oberbeckmann S."/>
            <person name="Bunk B."/>
            <person name="Jeske O."/>
            <person name="Meyerdierks A."/>
            <person name="Storesund J.E."/>
            <person name="Kallscheuer N."/>
            <person name="Luecker S."/>
            <person name="Lage O.M."/>
            <person name="Pohl T."/>
            <person name="Merkel B.J."/>
            <person name="Hornburger P."/>
            <person name="Mueller R.-W."/>
            <person name="Bruemmer F."/>
            <person name="Labrenz M."/>
            <person name="Spormann A.M."/>
            <person name="Op den Camp H."/>
            <person name="Overmann J."/>
            <person name="Amann R."/>
            <person name="Jetten M.S.M."/>
            <person name="Mascher T."/>
            <person name="Medema M.H."/>
            <person name="Devos D.P."/>
            <person name="Kaster A.-K."/>
            <person name="Ovreas L."/>
            <person name="Rohde M."/>
            <person name="Galperin M.Y."/>
            <person name="Jogler C."/>
        </authorList>
    </citation>
    <scope>NUCLEOTIDE SEQUENCE [LARGE SCALE GENOMIC DNA]</scope>
    <source>
        <strain evidence="2 3">Enr13</strain>
    </source>
</reference>
<keyword evidence="1" id="KW-1133">Transmembrane helix</keyword>
<keyword evidence="1" id="KW-0812">Transmembrane</keyword>
<organism evidence="2 3">
    <name type="scientific">Stieleria neptunia</name>
    <dbReference type="NCBI Taxonomy" id="2527979"/>
    <lineage>
        <taxon>Bacteria</taxon>
        <taxon>Pseudomonadati</taxon>
        <taxon>Planctomycetota</taxon>
        <taxon>Planctomycetia</taxon>
        <taxon>Pirellulales</taxon>
        <taxon>Pirellulaceae</taxon>
        <taxon>Stieleria</taxon>
    </lineage>
</organism>
<dbReference type="Proteomes" id="UP000319004">
    <property type="component" value="Chromosome"/>
</dbReference>